<accession>A0A8S5SQU1</accession>
<dbReference type="InterPro" id="IPR027417">
    <property type="entry name" value="P-loop_NTPase"/>
</dbReference>
<dbReference type="EMBL" id="BK032653">
    <property type="protein sequence ID" value="DAF53421.1"/>
    <property type="molecule type" value="Genomic_DNA"/>
</dbReference>
<reference evidence="1" key="1">
    <citation type="journal article" date="2021" name="Proc. Natl. Acad. Sci. U.S.A.">
        <title>A Catalog of Tens of Thousands of Viruses from Human Metagenomes Reveals Hidden Associations with Chronic Diseases.</title>
        <authorList>
            <person name="Tisza M.J."/>
            <person name="Buck C.B."/>
        </authorList>
    </citation>
    <scope>NUCLEOTIDE SEQUENCE</scope>
    <source>
        <strain evidence="1">CtXBg1</strain>
    </source>
</reference>
<dbReference type="Gene3D" id="3.40.50.300">
    <property type="entry name" value="P-loop containing nucleotide triphosphate hydrolases"/>
    <property type="match status" value="1"/>
</dbReference>
<protein>
    <submittedName>
        <fullName evidence="1">Large terminase</fullName>
    </submittedName>
</protein>
<organism evidence="1">
    <name type="scientific">Podoviridae sp. ctXBg1</name>
    <dbReference type="NCBI Taxonomy" id="2827739"/>
    <lineage>
        <taxon>Viruses</taxon>
        <taxon>Duplodnaviria</taxon>
        <taxon>Heunggongvirae</taxon>
        <taxon>Uroviricota</taxon>
        <taxon>Caudoviricetes</taxon>
    </lineage>
</organism>
<sequence length="507" mass="57052">MSVNQDDIYLELAKCYDDPLRFVMWAFPWGELPETSVVRLKEPWASRYPNCQFGPDEWACQMLDDIGASVKERDFDGSQAVDPIRMAVSSGHGIGKSAFTAWLVCWIMATRPNCKGVVTANTANQLETKTWAEITKWMRRSLVAEMFDMKATSIVSKESPESWRVDALTCREENAESFAGLHAASSTPFYIFDEASAIPAAIYEVAEGGLTDGEPMMFLFGNPTRSSGRFYDCFHSKAKFWDIRKVDSRTCHITNKKQIQQWLEEYGEDSDFFRVRVMGEFPNASSSQFIPTKSVEEAMTRPGGGLKANLAIIGVDVARYGNDETVIYYRIGRDGRLPFERYRGLSTVEVVSKVKAAIARIRRLGFEEVRVHVDEGGVGGGPVDVLQDDGYFEVYGVNFGWSADDPTAYRFKRDEMWGRMKEWIKNKGLLPQDEGLLADLISPEYEILPNGAIKLESKDSMKKRGLHSPDIADALALTFAYELPEYGIAPRTENVQGLDRNAYDPFA</sequence>
<proteinExistence type="predicted"/>
<name>A0A8S5SQU1_9CAUD</name>
<dbReference type="Gene3D" id="3.30.420.240">
    <property type="match status" value="1"/>
</dbReference>
<evidence type="ECO:0000313" key="1">
    <source>
        <dbReference type="EMBL" id="DAF53421.1"/>
    </source>
</evidence>